<evidence type="ECO:0000256" key="4">
    <source>
        <dbReference type="ARBA" id="ARBA00022519"/>
    </source>
</evidence>
<keyword evidence="4" id="KW-0997">Cell inner membrane</keyword>
<feature type="domain" description="Type II secretion system protein GspF" evidence="9">
    <location>
        <begin position="272"/>
        <end position="393"/>
    </location>
</feature>
<accession>A0A1F5ZQ58</accession>
<dbReference type="FunFam" id="1.20.81.30:FF:000001">
    <property type="entry name" value="Type II secretion system protein F"/>
    <property type="match status" value="2"/>
</dbReference>
<dbReference type="InterPro" id="IPR018076">
    <property type="entry name" value="T2SS_GspF_dom"/>
</dbReference>
<dbReference type="Pfam" id="PF00482">
    <property type="entry name" value="T2SSF"/>
    <property type="match status" value="2"/>
</dbReference>
<dbReference type="STRING" id="1798375.A2773_03560"/>
<evidence type="ECO:0000313" key="10">
    <source>
        <dbReference type="EMBL" id="OGG14464.1"/>
    </source>
</evidence>
<dbReference type="EMBL" id="MFJE01000017">
    <property type="protein sequence ID" value="OGG14464.1"/>
    <property type="molecule type" value="Genomic_DNA"/>
</dbReference>
<comment type="similarity">
    <text evidence="2">Belongs to the GSP F family.</text>
</comment>
<sequence>MLRFTYKAKDLKGKYITGLVESRDIKEAAGLLRDRNLFIIHLKVESSNVFKPLDNYFSRVTYNDIVAFTSQLATMVTAGLTLSESLSILVAQLKKPVLKKLVIQIQEDIQGGKTFASSIEKYPKTFSPVYISLVRAGEASGKLDDILQRLAENMEKTRSFNSKVKGAMVYPVLVIIVMICVAFAMMILVVPKLTAMYKDFDASLPLPTVILITVSDFFSKFWYVIIGVVLLVIFLFSKWQKTKTGAQLRDKLILKIPIFGHLIMESTLVEVTRTLSILIAAGIPILEAIEIAEGAVENLSYKNAMKDVENAVEKGFPMAVPFNENPLFPPILGQMVSVGEQTGKLDETLLKMSKYFEEETNIALQTVLKAIEPMIIVVLGVGVLFLVMSIMLPIYDLTNQF</sequence>
<evidence type="ECO:0000259" key="9">
    <source>
        <dbReference type="Pfam" id="PF00482"/>
    </source>
</evidence>
<dbReference type="Proteomes" id="UP000177383">
    <property type="component" value="Unassembled WGS sequence"/>
</dbReference>
<evidence type="ECO:0000256" key="6">
    <source>
        <dbReference type="ARBA" id="ARBA00022989"/>
    </source>
</evidence>
<evidence type="ECO:0000313" key="11">
    <source>
        <dbReference type="Proteomes" id="UP000177383"/>
    </source>
</evidence>
<evidence type="ECO:0000256" key="5">
    <source>
        <dbReference type="ARBA" id="ARBA00022692"/>
    </source>
</evidence>
<evidence type="ECO:0000256" key="7">
    <source>
        <dbReference type="ARBA" id="ARBA00023136"/>
    </source>
</evidence>
<dbReference type="GO" id="GO:0005886">
    <property type="term" value="C:plasma membrane"/>
    <property type="evidence" value="ECO:0007669"/>
    <property type="project" value="UniProtKB-SubCell"/>
</dbReference>
<evidence type="ECO:0000256" key="2">
    <source>
        <dbReference type="ARBA" id="ARBA00005745"/>
    </source>
</evidence>
<feature type="transmembrane region" description="Helical" evidence="8">
    <location>
        <begin position="168"/>
        <end position="190"/>
    </location>
</feature>
<keyword evidence="6 8" id="KW-1133">Transmembrane helix</keyword>
<dbReference type="AlphaFoldDB" id="A0A1F5ZQ58"/>
<feature type="transmembrane region" description="Helical" evidence="8">
    <location>
        <begin position="221"/>
        <end position="239"/>
    </location>
</feature>
<dbReference type="InterPro" id="IPR003004">
    <property type="entry name" value="GspF/PilC"/>
</dbReference>
<dbReference type="PANTHER" id="PTHR30012">
    <property type="entry name" value="GENERAL SECRETION PATHWAY PROTEIN"/>
    <property type="match status" value="1"/>
</dbReference>
<feature type="transmembrane region" description="Helical" evidence="8">
    <location>
        <begin position="374"/>
        <end position="395"/>
    </location>
</feature>
<proteinExistence type="inferred from homology"/>
<keyword evidence="7 8" id="KW-0472">Membrane</keyword>
<reference evidence="10 11" key="1">
    <citation type="journal article" date="2016" name="Nat. Commun.">
        <title>Thousands of microbial genomes shed light on interconnected biogeochemical processes in an aquifer system.</title>
        <authorList>
            <person name="Anantharaman K."/>
            <person name="Brown C.T."/>
            <person name="Hug L.A."/>
            <person name="Sharon I."/>
            <person name="Castelle C.J."/>
            <person name="Probst A.J."/>
            <person name="Thomas B.C."/>
            <person name="Singh A."/>
            <person name="Wilkins M.J."/>
            <person name="Karaoz U."/>
            <person name="Brodie E.L."/>
            <person name="Williams K.H."/>
            <person name="Hubbard S.S."/>
            <person name="Banfield J.F."/>
        </authorList>
    </citation>
    <scope>NUCLEOTIDE SEQUENCE [LARGE SCALE GENOMIC DNA]</scope>
</reference>
<dbReference type="GO" id="GO:0015628">
    <property type="term" value="P:protein secretion by the type II secretion system"/>
    <property type="evidence" value="ECO:0007669"/>
    <property type="project" value="TreeGrafter"/>
</dbReference>
<name>A0A1F5ZQ58_9BACT</name>
<protein>
    <recommendedName>
        <fullName evidence="9">Type II secretion system protein GspF domain-containing protein</fullName>
    </recommendedName>
</protein>
<dbReference type="PRINTS" id="PR00812">
    <property type="entry name" value="BCTERIALGSPF"/>
</dbReference>
<comment type="subcellular location">
    <subcellularLocation>
        <location evidence="1">Cell inner membrane</location>
        <topology evidence="1">Multi-pass membrane protein</topology>
    </subcellularLocation>
</comment>
<evidence type="ECO:0000256" key="1">
    <source>
        <dbReference type="ARBA" id="ARBA00004429"/>
    </source>
</evidence>
<dbReference type="InterPro" id="IPR042094">
    <property type="entry name" value="T2SS_GspF_sf"/>
</dbReference>
<dbReference type="PANTHER" id="PTHR30012:SF0">
    <property type="entry name" value="TYPE II SECRETION SYSTEM PROTEIN F-RELATED"/>
    <property type="match status" value="1"/>
</dbReference>
<evidence type="ECO:0000256" key="3">
    <source>
        <dbReference type="ARBA" id="ARBA00022475"/>
    </source>
</evidence>
<comment type="caution">
    <text evidence="10">The sequence shown here is derived from an EMBL/GenBank/DDBJ whole genome shotgun (WGS) entry which is preliminary data.</text>
</comment>
<feature type="domain" description="Type II secretion system protein GspF" evidence="9">
    <location>
        <begin position="68"/>
        <end position="191"/>
    </location>
</feature>
<evidence type="ECO:0000256" key="8">
    <source>
        <dbReference type="SAM" id="Phobius"/>
    </source>
</evidence>
<keyword evidence="3" id="KW-1003">Cell membrane</keyword>
<keyword evidence="5 8" id="KW-0812">Transmembrane</keyword>
<gene>
    <name evidence="10" type="ORF">A2773_03560</name>
</gene>
<organism evidence="10 11">
    <name type="scientific">Candidatus Gottesmanbacteria bacterium RIFCSPHIGHO2_01_FULL_39_10</name>
    <dbReference type="NCBI Taxonomy" id="1798375"/>
    <lineage>
        <taxon>Bacteria</taxon>
        <taxon>Candidatus Gottesmaniibacteriota</taxon>
    </lineage>
</organism>
<dbReference type="Gene3D" id="1.20.81.30">
    <property type="entry name" value="Type II secretion system (T2SS), domain F"/>
    <property type="match status" value="2"/>
</dbReference>